<proteinExistence type="predicted"/>
<sequence>MHGKRSLRRGLNPPLEESSRVGRIVREFEEVPNQAPNMVGQEPRREDEEPPREEVTQETLTNQGQRMTMGKASHRDATDQVVSGIAPPQDYGTSEDEGVLGEEVAERIAKEIPRNVGGKPSGSTIDKGKKKIEDPFSPSAASIPATSEVVPTAKSSAGKDHSPLVVSRWLLAPVNESLIPLSSGVGAFFEVVSAVAEGSIPINP</sequence>
<evidence type="ECO:0000313" key="3">
    <source>
        <dbReference type="Proteomes" id="UP001168877"/>
    </source>
</evidence>
<feature type="region of interest" description="Disordered" evidence="1">
    <location>
        <begin position="1"/>
        <end position="97"/>
    </location>
</feature>
<reference evidence="2" key="2">
    <citation type="submission" date="2023-06" db="EMBL/GenBank/DDBJ databases">
        <authorList>
            <person name="Swenson N.G."/>
            <person name="Wegrzyn J.L."/>
            <person name="Mcevoy S.L."/>
        </authorList>
    </citation>
    <scope>NUCLEOTIDE SEQUENCE</scope>
    <source>
        <strain evidence="2">NS2018</strain>
        <tissue evidence="2">Leaf</tissue>
    </source>
</reference>
<dbReference type="EMBL" id="JAUESC010000386">
    <property type="protein sequence ID" value="KAK0575471.1"/>
    <property type="molecule type" value="Genomic_DNA"/>
</dbReference>
<evidence type="ECO:0000313" key="2">
    <source>
        <dbReference type="EMBL" id="KAK0575471.1"/>
    </source>
</evidence>
<feature type="compositionally biased region" description="Polar residues" evidence="1">
    <location>
        <begin position="57"/>
        <end position="66"/>
    </location>
</feature>
<gene>
    <name evidence="2" type="ORF">LWI29_001160</name>
</gene>
<evidence type="ECO:0000256" key="1">
    <source>
        <dbReference type="SAM" id="MobiDB-lite"/>
    </source>
</evidence>
<dbReference type="AlphaFoldDB" id="A0AA39VCV9"/>
<feature type="compositionally biased region" description="Basic and acidic residues" evidence="1">
    <location>
        <begin position="42"/>
        <end position="55"/>
    </location>
</feature>
<organism evidence="2 3">
    <name type="scientific">Acer saccharum</name>
    <name type="common">Sugar maple</name>
    <dbReference type="NCBI Taxonomy" id="4024"/>
    <lineage>
        <taxon>Eukaryota</taxon>
        <taxon>Viridiplantae</taxon>
        <taxon>Streptophyta</taxon>
        <taxon>Embryophyta</taxon>
        <taxon>Tracheophyta</taxon>
        <taxon>Spermatophyta</taxon>
        <taxon>Magnoliopsida</taxon>
        <taxon>eudicotyledons</taxon>
        <taxon>Gunneridae</taxon>
        <taxon>Pentapetalae</taxon>
        <taxon>rosids</taxon>
        <taxon>malvids</taxon>
        <taxon>Sapindales</taxon>
        <taxon>Sapindaceae</taxon>
        <taxon>Hippocastanoideae</taxon>
        <taxon>Acereae</taxon>
        <taxon>Acer</taxon>
    </lineage>
</organism>
<feature type="compositionally biased region" description="Basic and acidic residues" evidence="1">
    <location>
        <begin position="17"/>
        <end position="29"/>
    </location>
</feature>
<dbReference type="Proteomes" id="UP001168877">
    <property type="component" value="Unassembled WGS sequence"/>
</dbReference>
<keyword evidence="3" id="KW-1185">Reference proteome</keyword>
<protein>
    <submittedName>
        <fullName evidence="2">Uncharacterized protein</fullName>
    </submittedName>
</protein>
<reference evidence="2" key="1">
    <citation type="journal article" date="2022" name="Plant J.">
        <title>Strategies of tolerance reflected in two North American maple genomes.</title>
        <authorList>
            <person name="McEvoy S.L."/>
            <person name="Sezen U.U."/>
            <person name="Trouern-Trend A."/>
            <person name="McMahon S.M."/>
            <person name="Schaberg P.G."/>
            <person name="Yang J."/>
            <person name="Wegrzyn J.L."/>
            <person name="Swenson N.G."/>
        </authorList>
    </citation>
    <scope>NUCLEOTIDE SEQUENCE</scope>
    <source>
        <strain evidence="2">NS2018</strain>
    </source>
</reference>
<feature type="region of interest" description="Disordered" evidence="1">
    <location>
        <begin position="110"/>
        <end position="160"/>
    </location>
</feature>
<accession>A0AA39VCV9</accession>
<name>A0AA39VCV9_ACESA</name>
<comment type="caution">
    <text evidence="2">The sequence shown here is derived from an EMBL/GenBank/DDBJ whole genome shotgun (WGS) entry which is preliminary data.</text>
</comment>